<dbReference type="EMBL" id="CYXV01000014">
    <property type="protein sequence ID" value="CUN13301.1"/>
    <property type="molecule type" value="Genomic_DNA"/>
</dbReference>
<evidence type="ECO:0000259" key="1">
    <source>
        <dbReference type="Pfam" id="PF13744"/>
    </source>
</evidence>
<dbReference type="Pfam" id="PF13744">
    <property type="entry name" value="HTH_37"/>
    <property type="match status" value="1"/>
</dbReference>
<gene>
    <name evidence="2" type="ORF">ERS852420_02908</name>
</gene>
<evidence type="ECO:0000313" key="2">
    <source>
        <dbReference type="EMBL" id="CUN13301.1"/>
    </source>
</evidence>
<reference evidence="2 3" key="1">
    <citation type="submission" date="2015-09" db="EMBL/GenBank/DDBJ databases">
        <authorList>
            <consortium name="Pathogen Informatics"/>
        </authorList>
    </citation>
    <scope>NUCLEOTIDE SEQUENCE [LARGE SCALE GENOMIC DNA]</scope>
    <source>
        <strain evidence="2 3">2789STDY5608863</strain>
    </source>
</reference>
<dbReference type="Proteomes" id="UP000095495">
    <property type="component" value="Unassembled WGS sequence"/>
</dbReference>
<dbReference type="GO" id="GO:0003677">
    <property type="term" value="F:DNA binding"/>
    <property type="evidence" value="ECO:0007669"/>
    <property type="project" value="InterPro"/>
</dbReference>
<dbReference type="SUPFAM" id="SSF47413">
    <property type="entry name" value="lambda repressor-like DNA-binding domains"/>
    <property type="match status" value="1"/>
</dbReference>
<dbReference type="InterPro" id="IPR039554">
    <property type="entry name" value="HigA2-like_HTH"/>
</dbReference>
<sequence length="64" mass="7329">MFTKLLRLTLVEKEMTAKELAAKIGTTQQNLSAKMKRDNFSEKEMRQIADALGLDLEIAMKEKK</sequence>
<dbReference type="InterPro" id="IPR010982">
    <property type="entry name" value="Lambda_DNA-bd_dom_sf"/>
</dbReference>
<organism evidence="2 3">
    <name type="scientific">Roseburia faecis</name>
    <dbReference type="NCBI Taxonomy" id="301302"/>
    <lineage>
        <taxon>Bacteria</taxon>
        <taxon>Bacillati</taxon>
        <taxon>Bacillota</taxon>
        <taxon>Clostridia</taxon>
        <taxon>Lachnospirales</taxon>
        <taxon>Lachnospiraceae</taxon>
        <taxon>Roseburia</taxon>
    </lineage>
</organism>
<feature type="domain" description="HigA2-like helix-turn-helix" evidence="1">
    <location>
        <begin position="9"/>
        <end position="61"/>
    </location>
</feature>
<dbReference type="AlphaFoldDB" id="A0A173UED2"/>
<evidence type="ECO:0000313" key="3">
    <source>
        <dbReference type="Proteomes" id="UP000095495"/>
    </source>
</evidence>
<proteinExistence type="predicted"/>
<name>A0A173UED2_9FIRM</name>
<dbReference type="Gene3D" id="1.10.260.40">
    <property type="entry name" value="lambda repressor-like DNA-binding domains"/>
    <property type="match status" value="1"/>
</dbReference>
<protein>
    <submittedName>
        <fullName evidence="2">Predicted transcriptional regulator</fullName>
    </submittedName>
</protein>
<accession>A0A173UED2</accession>